<keyword evidence="3" id="KW-1185">Reference proteome</keyword>
<sequence>FILDTRTFGVNSLVDPVLSLCQGPAILATNDEYFKDKDWLAIKTILDSSKKQDEASTGKYGLGFRSCYHITDNPHILSKDQLHIFDPHQRTKRFAGGFELSTLRLPDAEGVIDREAYKDHFSTFSAVFKPEDDVYAGTAIRLPLR</sequence>
<dbReference type="Pfam" id="PF25794">
    <property type="entry name" value="SACS"/>
    <property type="match status" value="1"/>
</dbReference>
<dbReference type="PANTHER" id="PTHR15600">
    <property type="entry name" value="SACSIN"/>
    <property type="match status" value="1"/>
</dbReference>
<evidence type="ECO:0000259" key="1">
    <source>
        <dbReference type="Pfam" id="PF25794"/>
    </source>
</evidence>
<dbReference type="InterPro" id="IPR058210">
    <property type="entry name" value="SACS/Nov_dom"/>
</dbReference>
<dbReference type="PANTHER" id="PTHR15600:SF42">
    <property type="entry name" value="SACSIN"/>
    <property type="match status" value="1"/>
</dbReference>
<evidence type="ECO:0000313" key="2">
    <source>
        <dbReference type="EMBL" id="KIO22366.1"/>
    </source>
</evidence>
<dbReference type="SUPFAM" id="SSF55874">
    <property type="entry name" value="ATPase domain of HSP90 chaperone/DNA topoisomerase II/histidine kinase"/>
    <property type="match status" value="1"/>
</dbReference>
<reference evidence="2 3" key="1">
    <citation type="submission" date="2014-04" db="EMBL/GenBank/DDBJ databases">
        <authorList>
            <consortium name="DOE Joint Genome Institute"/>
            <person name="Kuo A."/>
            <person name="Girlanda M."/>
            <person name="Perotto S."/>
            <person name="Kohler A."/>
            <person name="Nagy L.G."/>
            <person name="Floudas D."/>
            <person name="Copeland A."/>
            <person name="Barry K.W."/>
            <person name="Cichocki N."/>
            <person name="Veneault-Fourrey C."/>
            <person name="LaButti K."/>
            <person name="Lindquist E.A."/>
            <person name="Lipzen A."/>
            <person name="Lundell T."/>
            <person name="Morin E."/>
            <person name="Murat C."/>
            <person name="Sun H."/>
            <person name="Tunlid A."/>
            <person name="Henrissat B."/>
            <person name="Grigoriev I.V."/>
            <person name="Hibbett D.S."/>
            <person name="Martin F."/>
            <person name="Nordberg H.P."/>
            <person name="Cantor M.N."/>
            <person name="Hua S.X."/>
        </authorList>
    </citation>
    <scope>NUCLEOTIDE SEQUENCE [LARGE SCALE GENOMIC DNA]</scope>
    <source>
        <strain evidence="2 3">MUT 4182</strain>
    </source>
</reference>
<name>A0A0C3QBC4_9AGAM</name>
<feature type="non-terminal residue" evidence="2">
    <location>
        <position position="1"/>
    </location>
</feature>
<protein>
    <recommendedName>
        <fullName evidence="1">Sacsin/Nov domain-containing protein</fullName>
    </recommendedName>
</protein>
<dbReference type="InterPro" id="IPR036890">
    <property type="entry name" value="HATPase_C_sf"/>
</dbReference>
<dbReference type="GO" id="GO:0030544">
    <property type="term" value="F:Hsp70 protein binding"/>
    <property type="evidence" value="ECO:0007669"/>
    <property type="project" value="TreeGrafter"/>
</dbReference>
<feature type="domain" description="Sacsin/Nov" evidence="1">
    <location>
        <begin position="1"/>
        <end position="145"/>
    </location>
</feature>
<dbReference type="InterPro" id="IPR052972">
    <property type="entry name" value="Sacsin_chaperone_reg"/>
</dbReference>
<proteinExistence type="predicted"/>
<dbReference type="OrthoDB" id="1262810at2759"/>
<evidence type="ECO:0000313" key="3">
    <source>
        <dbReference type="Proteomes" id="UP000054248"/>
    </source>
</evidence>
<accession>A0A0C3QBC4</accession>
<dbReference type="EMBL" id="KN823111">
    <property type="protein sequence ID" value="KIO22366.1"/>
    <property type="molecule type" value="Genomic_DNA"/>
</dbReference>
<reference evidence="3" key="2">
    <citation type="submission" date="2015-01" db="EMBL/GenBank/DDBJ databases">
        <title>Evolutionary Origins and Diversification of the Mycorrhizal Mutualists.</title>
        <authorList>
            <consortium name="DOE Joint Genome Institute"/>
            <consortium name="Mycorrhizal Genomics Consortium"/>
            <person name="Kohler A."/>
            <person name="Kuo A."/>
            <person name="Nagy L.G."/>
            <person name="Floudas D."/>
            <person name="Copeland A."/>
            <person name="Barry K.W."/>
            <person name="Cichocki N."/>
            <person name="Veneault-Fourrey C."/>
            <person name="LaButti K."/>
            <person name="Lindquist E.A."/>
            <person name="Lipzen A."/>
            <person name="Lundell T."/>
            <person name="Morin E."/>
            <person name="Murat C."/>
            <person name="Riley R."/>
            <person name="Ohm R."/>
            <person name="Sun H."/>
            <person name="Tunlid A."/>
            <person name="Henrissat B."/>
            <person name="Grigoriev I.V."/>
            <person name="Hibbett D.S."/>
            <person name="Martin F."/>
        </authorList>
    </citation>
    <scope>NUCLEOTIDE SEQUENCE [LARGE SCALE GENOMIC DNA]</scope>
    <source>
        <strain evidence="3">MUT 4182</strain>
    </source>
</reference>
<dbReference type="STRING" id="1051891.A0A0C3QBC4"/>
<gene>
    <name evidence="2" type="ORF">M407DRAFT_55590</name>
</gene>
<dbReference type="HOGENOM" id="CLU_080878_1_0_1"/>
<feature type="non-terminal residue" evidence="2">
    <location>
        <position position="145"/>
    </location>
</feature>
<dbReference type="Proteomes" id="UP000054248">
    <property type="component" value="Unassembled WGS sequence"/>
</dbReference>
<dbReference type="AlphaFoldDB" id="A0A0C3QBC4"/>
<organism evidence="2 3">
    <name type="scientific">Tulasnella calospora MUT 4182</name>
    <dbReference type="NCBI Taxonomy" id="1051891"/>
    <lineage>
        <taxon>Eukaryota</taxon>
        <taxon>Fungi</taxon>
        <taxon>Dikarya</taxon>
        <taxon>Basidiomycota</taxon>
        <taxon>Agaricomycotina</taxon>
        <taxon>Agaricomycetes</taxon>
        <taxon>Cantharellales</taxon>
        <taxon>Tulasnellaceae</taxon>
        <taxon>Tulasnella</taxon>
    </lineage>
</organism>